<sequence>MRVSAGAWWDRVTLGPRRRRRDMLRRLAELDRLDASSPPFGSSAWRQPLPYAVAAPPRRRRGALLPLLVTIAVTAGLLWVRTTATEQVDHVATLLSASDTRPPASVDAAPSRLVPQPISPGGSGGFTFMAENALGPATHDPCRPLHLVVNGEAAPEGADAILRDAIGIVAPAAGLRVVVDGPTDERAREGRPAMDRSRYGDRWSPALVAWTTPSRDARLDGDTAGIAGPISVADATGHLRNVSGIVHLDGPAFTEILREPGGRQAAVAIVVHELVHLVGLGHVDDSAQLMHPSNEGQVGLGDGDRRGLARLADTSCARGI</sequence>
<dbReference type="EMBL" id="BMEA01000004">
    <property type="protein sequence ID" value="GGB89148.1"/>
    <property type="molecule type" value="Genomic_DNA"/>
</dbReference>
<dbReference type="InterPro" id="IPR024079">
    <property type="entry name" value="MetalloPept_cat_dom_sf"/>
</dbReference>
<dbReference type="AlphaFoldDB" id="A0A8H9FVT4"/>
<evidence type="ECO:0000313" key="2">
    <source>
        <dbReference type="Proteomes" id="UP000628079"/>
    </source>
</evidence>
<dbReference type="GO" id="GO:0008237">
    <property type="term" value="F:metallopeptidase activity"/>
    <property type="evidence" value="ECO:0007669"/>
    <property type="project" value="InterPro"/>
</dbReference>
<dbReference type="Gene3D" id="3.40.390.10">
    <property type="entry name" value="Collagenase (Catalytic Domain)"/>
    <property type="match status" value="1"/>
</dbReference>
<proteinExistence type="predicted"/>
<name>A0A8H9FVT4_9MICO</name>
<reference evidence="1" key="1">
    <citation type="journal article" date="2014" name="Int. J. Syst. Evol. Microbiol.">
        <title>Complete genome sequence of Corynebacterium casei LMG S-19264T (=DSM 44701T), isolated from a smear-ripened cheese.</title>
        <authorList>
            <consortium name="US DOE Joint Genome Institute (JGI-PGF)"/>
            <person name="Walter F."/>
            <person name="Albersmeier A."/>
            <person name="Kalinowski J."/>
            <person name="Ruckert C."/>
        </authorList>
    </citation>
    <scope>NUCLEOTIDE SEQUENCE</scope>
    <source>
        <strain evidence="1">CGMCC 1.10749</strain>
    </source>
</reference>
<dbReference type="Proteomes" id="UP000628079">
    <property type="component" value="Unassembled WGS sequence"/>
</dbReference>
<reference evidence="1" key="2">
    <citation type="submission" date="2020-09" db="EMBL/GenBank/DDBJ databases">
        <authorList>
            <person name="Sun Q."/>
            <person name="Zhou Y."/>
        </authorList>
    </citation>
    <scope>NUCLEOTIDE SEQUENCE</scope>
    <source>
        <strain evidence="1">CGMCC 1.10749</strain>
    </source>
</reference>
<evidence type="ECO:0008006" key="3">
    <source>
        <dbReference type="Google" id="ProtNLM"/>
    </source>
</evidence>
<gene>
    <name evidence="1" type="ORF">GCM10011314_31220</name>
</gene>
<dbReference type="SUPFAM" id="SSF55486">
    <property type="entry name" value="Metalloproteases ('zincins'), catalytic domain"/>
    <property type="match status" value="1"/>
</dbReference>
<evidence type="ECO:0000313" key="1">
    <source>
        <dbReference type="EMBL" id="GGB89148.1"/>
    </source>
</evidence>
<accession>A0A8H9FVT4</accession>
<comment type="caution">
    <text evidence="1">The sequence shown here is derived from an EMBL/GenBank/DDBJ whole genome shotgun (WGS) entry which is preliminary data.</text>
</comment>
<organism evidence="1 2">
    <name type="scientific">Knoellia flava</name>
    <dbReference type="NCBI Taxonomy" id="913969"/>
    <lineage>
        <taxon>Bacteria</taxon>
        <taxon>Bacillati</taxon>
        <taxon>Actinomycetota</taxon>
        <taxon>Actinomycetes</taxon>
        <taxon>Micrococcales</taxon>
        <taxon>Intrasporangiaceae</taxon>
        <taxon>Knoellia</taxon>
    </lineage>
</organism>
<protein>
    <recommendedName>
        <fullName evidence="3">Peptidase M10 metallopeptidase domain-containing protein</fullName>
    </recommendedName>
</protein>